<name>A0ABM4A4W3_ZIZJJ</name>
<evidence type="ECO:0000313" key="3">
    <source>
        <dbReference type="RefSeq" id="XP_060671764.1"/>
    </source>
</evidence>
<evidence type="ECO:0000256" key="1">
    <source>
        <dbReference type="SAM" id="SignalP"/>
    </source>
</evidence>
<accession>A0ABM4A4W3</accession>
<dbReference type="Proteomes" id="UP001652623">
    <property type="component" value="Chromosome 1"/>
</dbReference>
<dbReference type="RefSeq" id="XP_060671764.1">
    <property type="nucleotide sequence ID" value="XM_060815781.1"/>
</dbReference>
<reference evidence="3" key="2">
    <citation type="submission" date="2025-08" db="UniProtKB">
        <authorList>
            <consortium name="RefSeq"/>
        </authorList>
    </citation>
    <scope>IDENTIFICATION</scope>
    <source>
        <tissue evidence="3">Seedling</tissue>
    </source>
</reference>
<feature type="signal peptide" evidence="1">
    <location>
        <begin position="1"/>
        <end position="32"/>
    </location>
</feature>
<organism evidence="2 3">
    <name type="scientific">Ziziphus jujuba</name>
    <name type="common">Chinese jujube</name>
    <name type="synonym">Ziziphus sativa</name>
    <dbReference type="NCBI Taxonomy" id="326968"/>
    <lineage>
        <taxon>Eukaryota</taxon>
        <taxon>Viridiplantae</taxon>
        <taxon>Streptophyta</taxon>
        <taxon>Embryophyta</taxon>
        <taxon>Tracheophyta</taxon>
        <taxon>Spermatophyta</taxon>
        <taxon>Magnoliopsida</taxon>
        <taxon>eudicotyledons</taxon>
        <taxon>Gunneridae</taxon>
        <taxon>Pentapetalae</taxon>
        <taxon>rosids</taxon>
        <taxon>fabids</taxon>
        <taxon>Rosales</taxon>
        <taxon>Rhamnaceae</taxon>
        <taxon>Paliureae</taxon>
        <taxon>Ziziphus</taxon>
    </lineage>
</organism>
<feature type="chain" id="PRO_5047120528" evidence="1">
    <location>
        <begin position="33"/>
        <end position="148"/>
    </location>
</feature>
<evidence type="ECO:0000313" key="2">
    <source>
        <dbReference type="Proteomes" id="UP001652623"/>
    </source>
</evidence>
<sequence>MSRSWKKLSSPPPSYLLCWWLCFFLSPWNSIAQNSGTLDPSEVRALNSLFEKWNAQAVENLWNISGEPCSGSAINDTELWDPINNPSIKCECGYENNTCHITQIRIEALGKTGEIPEEITTFKYLNILYGIIFVCFLSYNIPGHACFI</sequence>
<protein>
    <submittedName>
        <fullName evidence="3">Probable LRR receptor-like serine/threonine-protein kinase At1g56130</fullName>
    </submittedName>
</protein>
<proteinExistence type="predicted"/>
<gene>
    <name evidence="3" type="primary">LOC132803238</name>
</gene>
<keyword evidence="1" id="KW-0732">Signal</keyword>
<keyword evidence="2" id="KW-1185">Reference proteome</keyword>
<dbReference type="GeneID" id="132803238"/>
<reference evidence="2" key="1">
    <citation type="submission" date="2025-05" db="UniProtKB">
        <authorList>
            <consortium name="RefSeq"/>
        </authorList>
    </citation>
    <scope>NUCLEOTIDE SEQUENCE [LARGE SCALE GENOMIC DNA]</scope>
</reference>